<evidence type="ECO:0000259" key="2">
    <source>
        <dbReference type="Pfam" id="PF04738"/>
    </source>
</evidence>
<reference evidence="4" key="1">
    <citation type="journal article" date="2005" name="FEMS Microbiol. Lett.">
        <title>An unexpected role for the putative 4'-phosphopantetheinyl transferase-encoding gene nysF in the regulation of nystatin biosynthesis in Streptomyces noursei ATCC 11455.</title>
        <authorList>
            <person name="Volokhan O."/>
            <person name="Sletta H."/>
            <person name="Sekurova O.N."/>
            <person name="Ellingsen T.E."/>
            <person name="Zotchev S.B."/>
        </authorList>
    </citation>
    <scope>NUCLEOTIDE SEQUENCE</scope>
    <source>
        <strain evidence="4">ATCC 11455</strain>
    </source>
</reference>
<dbReference type="OrthoDB" id="1273722at2"/>
<organism evidence="4">
    <name type="scientific">Streptomyces noursei ATCC 11455</name>
    <dbReference type="NCBI Taxonomy" id="316284"/>
    <lineage>
        <taxon>Bacteria</taxon>
        <taxon>Bacillati</taxon>
        <taxon>Actinomycetota</taxon>
        <taxon>Actinomycetes</taxon>
        <taxon>Kitasatosporales</taxon>
        <taxon>Streptomycetaceae</taxon>
        <taxon>Streptomyces</taxon>
    </lineage>
</organism>
<dbReference type="KEGG" id="snr:SNOUR_03855"/>
<feature type="region of interest" description="Disordered" evidence="1">
    <location>
        <begin position="771"/>
        <end position="797"/>
    </location>
</feature>
<dbReference type="NCBIfam" id="TIGR03891">
    <property type="entry name" value="thiopep_ocin"/>
    <property type="match status" value="1"/>
</dbReference>
<feature type="domain" description="Lantibiotic dehydratase N-terminal" evidence="2">
    <location>
        <begin position="64"/>
        <end position="728"/>
    </location>
</feature>
<dbReference type="InterPro" id="IPR023809">
    <property type="entry name" value="Thiopep_bacteriocin_synth_dom"/>
</dbReference>
<protein>
    <submittedName>
        <fullName evidence="4">Putative lantibiotic dehydratase</fullName>
    </submittedName>
</protein>
<dbReference type="EMBL" id="AY942707">
    <property type="protein sequence ID" value="AAX37279.1"/>
    <property type="molecule type" value="Genomic_DNA"/>
</dbReference>
<dbReference type="InterPro" id="IPR006827">
    <property type="entry name" value="Lant_deHydtase_N"/>
</dbReference>
<proteinExistence type="predicted"/>
<name>Q58J56_STRNR</name>
<dbReference type="Pfam" id="PF14028">
    <property type="entry name" value="Lant_dehydr_C"/>
    <property type="match status" value="1"/>
</dbReference>
<feature type="region of interest" description="Disordered" evidence="1">
    <location>
        <begin position="30"/>
        <end position="56"/>
    </location>
</feature>
<evidence type="ECO:0000259" key="3">
    <source>
        <dbReference type="Pfam" id="PF14028"/>
    </source>
</evidence>
<evidence type="ECO:0000256" key="1">
    <source>
        <dbReference type="SAM" id="MobiDB-lite"/>
    </source>
</evidence>
<sequence length="1086" mass="118707">MSGECLFRGVGIGVVRAPVLPMCRAAEVPADLGTDPEEATGRPGPPEPAGLPDPAASLRTLATDPLVREAVLASHPALAAVVRQVLDGSPDVNPARLRRAVRALASHRLRMSTRATPFGLMAGVAPVRYDTERDAADAAKVRWGGAHTRRVRPDVEWLIELVSAWERRPGVLAHLRVVVNGLCTERGGRLVLPYVPQSAREGRPPGDAPDGAGGRRALQEVSVRNTLVVQAVRQLARRPLRGAELVGALLLRIPGATEQSVYGTLSELVAKEILLTEARPPSTAADPLRHVVRSCADVPPTHLPELAELRLIQAELTSYATRPVGSGASSLEQVGDRMRRLRDRPVPLHVELALDVEVRLPAAVVEEAARAAEFLWRLSPPESAPDHLREYREAFVARYGTDRVVPVTEVLDPDVGLGAPAGYRCPAGTGHAQATPGDPERDRALAELAQQALLSGASEVVLDPDHPAVRRLARADGRPPATLELNAQLLAASCEALSDGDFGLVVVGGTGQAGALLGRSGHLLDDRTAAELAALVREEPAPEEPWRAQVALRPGRARLGNMAQVPQWLDRLLPVGCFADPDDPGVLDLRGLAVRAEPDRLSLVDSATGRRIDPAVFHVLTPQWDLPDAARFVCELAESGVRRWRAWDWGGAGVLPYLPRVRYGRTVLAPARWRPAPELLDVRLPFADWRDAWQRWREGWRVPERVWVGQRDRGVQLDLSLPGHLALLRHELLRSGQAELREVAADAAGRPDGWLRGPGGAHHAEVVFPLRLTRPAERPEPQPPASRRHVPPRPRPGVHLPGGEWLSTAWYAPAARHEELLAVHLPALVDQLPAEVDRWFFLRHRDAHGPRLVLRFHAPPEVLAGKLLPRLHDTTGRLRDGGLLGRVVCDGYDPEWERYGGPEAIAAAERVFHADSVTVLEHLRRGYARQEGVEPPLLAAAGFADLARAFHADGAAAPAPGREDRAGADWLLRSVPRDDGAYRAFRERRRHVLSLVDPYRDDPGPAAGGHVLRTAWARRARQVSAYRHLLRKLGERAWSHPDRVLHALLHMHHNRLIGIDGDSERLARAVARGAAQAHTDRRRQSR</sequence>
<feature type="region of interest" description="Disordered" evidence="1">
    <location>
        <begin position="197"/>
        <end position="216"/>
    </location>
</feature>
<dbReference type="STRING" id="316284.SNOUR_03855"/>
<dbReference type="Pfam" id="PF04738">
    <property type="entry name" value="Lant_dehydr_N"/>
    <property type="match status" value="1"/>
</dbReference>
<accession>Q58J56</accession>
<dbReference type="RefSeq" id="WP_079142147.1">
    <property type="nucleotide sequence ID" value="NZ_CP011533.1"/>
</dbReference>
<dbReference type="AlphaFoldDB" id="Q58J56"/>
<feature type="domain" description="Thiopeptide-type bacteriocin biosynthesis" evidence="3">
    <location>
        <begin position="805"/>
        <end position="1072"/>
    </location>
</feature>
<evidence type="ECO:0000313" key="4">
    <source>
        <dbReference type="EMBL" id="AAX37279.1"/>
    </source>
</evidence>
<dbReference type="PATRIC" id="fig|316284.13.peg.878"/>